<accession>A0ABP8P6E3</accession>
<keyword evidence="3" id="KW-1185">Reference proteome</keyword>
<comment type="caution">
    <text evidence="2">The sequence shown here is derived from an EMBL/GenBank/DDBJ whole genome shotgun (WGS) entry which is preliminary data.</text>
</comment>
<keyword evidence="1" id="KW-0472">Membrane</keyword>
<feature type="transmembrane region" description="Helical" evidence="1">
    <location>
        <begin position="40"/>
        <end position="62"/>
    </location>
</feature>
<sequence length="65" mass="6720">MEPRPHAQPAKTPTAQTDHPIVALLGAPARFALGPTAVTGPAWCVVLVAIPILIFAGAYLAAQLH</sequence>
<dbReference type="RefSeq" id="WP_345184889.1">
    <property type="nucleotide sequence ID" value="NZ_BAABGP010000007.1"/>
</dbReference>
<evidence type="ECO:0000313" key="2">
    <source>
        <dbReference type="EMBL" id="GAA4481275.1"/>
    </source>
</evidence>
<keyword evidence="1" id="KW-1133">Transmembrane helix</keyword>
<reference evidence="3" key="1">
    <citation type="journal article" date="2019" name="Int. J. Syst. Evol. Microbiol.">
        <title>The Global Catalogue of Microorganisms (GCM) 10K type strain sequencing project: providing services to taxonomists for standard genome sequencing and annotation.</title>
        <authorList>
            <consortium name="The Broad Institute Genomics Platform"/>
            <consortium name="The Broad Institute Genome Sequencing Center for Infectious Disease"/>
            <person name="Wu L."/>
            <person name="Ma J."/>
        </authorList>
    </citation>
    <scope>NUCLEOTIDE SEQUENCE [LARGE SCALE GENOMIC DNA]</scope>
    <source>
        <strain evidence="3">JCM 17839</strain>
    </source>
</reference>
<proteinExistence type="predicted"/>
<organism evidence="2 3">
    <name type="scientific">Microbacterium panaciterrae</name>
    <dbReference type="NCBI Taxonomy" id="985759"/>
    <lineage>
        <taxon>Bacteria</taxon>
        <taxon>Bacillati</taxon>
        <taxon>Actinomycetota</taxon>
        <taxon>Actinomycetes</taxon>
        <taxon>Micrococcales</taxon>
        <taxon>Microbacteriaceae</taxon>
        <taxon>Microbacterium</taxon>
    </lineage>
</organism>
<name>A0ABP8P6E3_9MICO</name>
<evidence type="ECO:0000256" key="1">
    <source>
        <dbReference type="SAM" id="Phobius"/>
    </source>
</evidence>
<dbReference type="Proteomes" id="UP001500731">
    <property type="component" value="Unassembled WGS sequence"/>
</dbReference>
<gene>
    <name evidence="2" type="ORF">GCM10023171_09470</name>
</gene>
<protein>
    <submittedName>
        <fullName evidence="2">Uncharacterized protein</fullName>
    </submittedName>
</protein>
<keyword evidence="1" id="KW-0812">Transmembrane</keyword>
<evidence type="ECO:0000313" key="3">
    <source>
        <dbReference type="Proteomes" id="UP001500731"/>
    </source>
</evidence>
<dbReference type="EMBL" id="BAABGP010000007">
    <property type="protein sequence ID" value="GAA4481275.1"/>
    <property type="molecule type" value="Genomic_DNA"/>
</dbReference>